<accession>A0AAU7THS4</accession>
<dbReference type="RefSeq" id="WP_350279182.1">
    <property type="nucleotide sequence ID" value="NZ_CP158165.1"/>
</dbReference>
<proteinExistence type="predicted"/>
<evidence type="ECO:0000313" key="2">
    <source>
        <dbReference type="EMBL" id="XBV26383.1"/>
    </source>
</evidence>
<organism evidence="2">
    <name type="scientific">Kribbella sp. HUAS MG21</name>
    <dbReference type="NCBI Taxonomy" id="3160966"/>
    <lineage>
        <taxon>Bacteria</taxon>
        <taxon>Bacillati</taxon>
        <taxon>Actinomycetota</taxon>
        <taxon>Actinomycetes</taxon>
        <taxon>Propionibacteriales</taxon>
        <taxon>Kribbellaceae</taxon>
        <taxon>Kribbella</taxon>
    </lineage>
</organism>
<protein>
    <submittedName>
        <fullName evidence="2">Uncharacterized protein</fullName>
    </submittedName>
</protein>
<dbReference type="EMBL" id="CP158165">
    <property type="protein sequence ID" value="XBV26383.1"/>
    <property type="molecule type" value="Genomic_DNA"/>
</dbReference>
<evidence type="ECO:0000256" key="1">
    <source>
        <dbReference type="SAM" id="MobiDB-lite"/>
    </source>
</evidence>
<feature type="region of interest" description="Disordered" evidence="1">
    <location>
        <begin position="350"/>
        <end position="380"/>
    </location>
</feature>
<reference evidence="2" key="1">
    <citation type="submission" date="2024-06" db="EMBL/GenBank/DDBJ databases">
        <title>Kribbella sp. strain HUAS MG21 genome sequences.</title>
        <authorList>
            <person name="Mo P."/>
        </authorList>
    </citation>
    <scope>NUCLEOTIDE SEQUENCE</scope>
    <source>
        <strain evidence="2">HUAS MG21</strain>
    </source>
</reference>
<dbReference type="AlphaFoldDB" id="A0AAU7THS4"/>
<name>A0AAU7THS4_9ACTN</name>
<sequence length="476" mass="51270">MSHEEQLDSAIELLDTAVRERDHDAYADAGRRLISVARQASPEVLDAAVVKLLPVLAEIHTSRGAGLAQLVGSMVGTTGSSAPAVVPVLVDRACEVMEHALAFAASYRELFAVEPSRDDETVVERYLAAAEARGVERPDRYAAAWEVGENWVQPVLLLCQRTDVRRGLPERERLRALVEQVEELFPDVAPWLLGLLRVLDDETLIIVHRESGQVFRATMTGVADNFQLHTLLAANLLGPRRGLFSRRGLLPGEPPTQAMIAAADGSGDLAPPGGISGQFNLVDANGTWIWNEGRPDEIPLVHNHRVVVLDPPPYHRTWNTARAYPHLTATMNVEPVAEPEATHWRTAIKPPQEPEGASAGVPAGEAAVPPGWTDDLSVQLPPGRTAADVVDLVLALVDGGASAEAVEAALTSELGLDAEDAALARDRVFGGLVRAATNNPANEPTPTKDPIAHESYHRALANPTLIHKYYPDLGQP</sequence>
<feature type="compositionally biased region" description="Low complexity" evidence="1">
    <location>
        <begin position="354"/>
        <end position="371"/>
    </location>
</feature>
<gene>
    <name evidence="2" type="ORF">ABN611_08120</name>
</gene>